<keyword evidence="1" id="KW-1133">Transmembrane helix</keyword>
<keyword evidence="1" id="KW-0812">Transmembrane</keyword>
<dbReference type="PANTHER" id="PTHR36026">
    <property type="entry name" value="OS05G0542100 PROTEIN"/>
    <property type="match status" value="1"/>
</dbReference>
<feature type="transmembrane region" description="Helical" evidence="1">
    <location>
        <begin position="99"/>
        <end position="121"/>
    </location>
</feature>
<dbReference type="PANTHER" id="PTHR36026:SF1">
    <property type="entry name" value="OS05G0542100 PROTEIN"/>
    <property type="match status" value="1"/>
</dbReference>
<accession>A0A368QG15</accession>
<dbReference type="InterPro" id="IPR059243">
    <property type="entry name" value="At2g46540-like"/>
</dbReference>
<dbReference type="CDD" id="cd22904">
    <property type="entry name" value="NDUFA3_plant"/>
    <property type="match status" value="1"/>
</dbReference>
<gene>
    <name evidence="2" type="ORF">SETIT_3G162700v2</name>
</gene>
<dbReference type="EMBL" id="CM003530">
    <property type="protein sequence ID" value="RCV16744.1"/>
    <property type="molecule type" value="Genomic_DNA"/>
</dbReference>
<protein>
    <recommendedName>
        <fullName evidence="3">Fiber protein Fb11</fullName>
    </recommendedName>
</protein>
<reference evidence="2" key="2">
    <citation type="submission" date="2015-07" db="EMBL/GenBank/DDBJ databases">
        <authorList>
            <person name="Noorani M."/>
        </authorList>
    </citation>
    <scope>NUCLEOTIDE SEQUENCE</scope>
    <source>
        <strain evidence="2">Yugu1</strain>
    </source>
</reference>
<proteinExistence type="predicted"/>
<dbReference type="AlphaFoldDB" id="A0A368QG15"/>
<sequence>MVACSPRRRTRRRRPAASIGRWPHEMKLGIDRKVYCTFAHPGTERGGRGLESTPTSLLVSIDDGKRKDRKAERAAEAEAEAAAMGVMDKLKIFVVKEPVVAASCLIAGFGLFLPAVVRPILDSWETAEKVPPPPLNDVVAGVTGKKK</sequence>
<evidence type="ECO:0008006" key="3">
    <source>
        <dbReference type="Google" id="ProtNLM"/>
    </source>
</evidence>
<name>A0A368QG15_SETIT</name>
<evidence type="ECO:0000313" key="2">
    <source>
        <dbReference type="EMBL" id="RCV16744.1"/>
    </source>
</evidence>
<dbReference type="STRING" id="4555.A0A368QG15"/>
<organism evidence="2">
    <name type="scientific">Setaria italica</name>
    <name type="common">Foxtail millet</name>
    <name type="synonym">Panicum italicum</name>
    <dbReference type="NCBI Taxonomy" id="4555"/>
    <lineage>
        <taxon>Eukaryota</taxon>
        <taxon>Viridiplantae</taxon>
        <taxon>Streptophyta</taxon>
        <taxon>Embryophyta</taxon>
        <taxon>Tracheophyta</taxon>
        <taxon>Spermatophyta</taxon>
        <taxon>Magnoliopsida</taxon>
        <taxon>Liliopsida</taxon>
        <taxon>Poales</taxon>
        <taxon>Poaceae</taxon>
        <taxon>PACMAD clade</taxon>
        <taxon>Panicoideae</taxon>
        <taxon>Panicodae</taxon>
        <taxon>Paniceae</taxon>
        <taxon>Cenchrinae</taxon>
        <taxon>Setaria</taxon>
    </lineage>
</organism>
<reference evidence="2" key="1">
    <citation type="journal article" date="2012" name="Nat. Biotechnol.">
        <title>Reference genome sequence of the model plant Setaria.</title>
        <authorList>
            <person name="Bennetzen J.L."/>
            <person name="Schmutz J."/>
            <person name="Wang H."/>
            <person name="Percifield R."/>
            <person name="Hawkins J."/>
            <person name="Pontaroli A.C."/>
            <person name="Estep M."/>
            <person name="Feng L."/>
            <person name="Vaughn J.N."/>
            <person name="Grimwood J."/>
            <person name="Jenkins J."/>
            <person name="Barry K."/>
            <person name="Lindquist E."/>
            <person name="Hellsten U."/>
            <person name="Deshpande S."/>
            <person name="Wang X."/>
            <person name="Wu X."/>
            <person name="Mitros T."/>
            <person name="Triplett J."/>
            <person name="Yang X."/>
            <person name="Ye C.Y."/>
            <person name="Mauro-Herrera M."/>
            <person name="Wang L."/>
            <person name="Li P."/>
            <person name="Sharma M."/>
            <person name="Sharma R."/>
            <person name="Ronald P.C."/>
            <person name="Panaud O."/>
            <person name="Kellogg E.A."/>
            <person name="Brutnell T.P."/>
            <person name="Doust A.N."/>
            <person name="Tuskan G.A."/>
            <person name="Rokhsar D."/>
            <person name="Devos K.M."/>
        </authorList>
    </citation>
    <scope>NUCLEOTIDE SEQUENCE [LARGE SCALE GENOMIC DNA]</scope>
    <source>
        <strain evidence="2">Yugu1</strain>
    </source>
</reference>
<dbReference type="OrthoDB" id="541556at2759"/>
<evidence type="ECO:0000256" key="1">
    <source>
        <dbReference type="SAM" id="Phobius"/>
    </source>
</evidence>
<keyword evidence="1" id="KW-0472">Membrane</keyword>